<protein>
    <submittedName>
        <fullName evidence="3">G_PROTEIN_RECEP_F1_2 domain-containing protein</fullName>
    </submittedName>
</protein>
<dbReference type="WBParaSite" id="L893_g3786.t1">
    <property type="protein sequence ID" value="L893_g3786.t1"/>
    <property type="gene ID" value="L893_g3786"/>
</dbReference>
<evidence type="ECO:0000313" key="2">
    <source>
        <dbReference type="Proteomes" id="UP000095287"/>
    </source>
</evidence>
<dbReference type="AlphaFoldDB" id="A0A1I8AAL7"/>
<dbReference type="Gene3D" id="1.20.1070.10">
    <property type="entry name" value="Rhodopsin 7-helix transmembrane proteins"/>
    <property type="match status" value="1"/>
</dbReference>
<dbReference type="SUPFAM" id="SSF81321">
    <property type="entry name" value="Family A G protein-coupled receptor-like"/>
    <property type="match status" value="1"/>
</dbReference>
<evidence type="ECO:0000256" key="1">
    <source>
        <dbReference type="SAM" id="Phobius"/>
    </source>
</evidence>
<accession>A0A1I8AAL7</accession>
<keyword evidence="1" id="KW-0472">Membrane</keyword>
<dbReference type="InterPro" id="IPR019424">
    <property type="entry name" value="7TM_GPCR_Srsx"/>
</dbReference>
<dbReference type="Proteomes" id="UP000095287">
    <property type="component" value="Unplaced"/>
</dbReference>
<proteinExistence type="predicted"/>
<keyword evidence="1" id="KW-1133">Transmembrane helix</keyword>
<dbReference type="Pfam" id="PF10320">
    <property type="entry name" value="7TM_GPCR_Srsx"/>
    <property type="match status" value="1"/>
</dbReference>
<keyword evidence="2" id="KW-1185">Reference proteome</keyword>
<organism evidence="2 3">
    <name type="scientific">Steinernema glaseri</name>
    <dbReference type="NCBI Taxonomy" id="37863"/>
    <lineage>
        <taxon>Eukaryota</taxon>
        <taxon>Metazoa</taxon>
        <taxon>Ecdysozoa</taxon>
        <taxon>Nematoda</taxon>
        <taxon>Chromadorea</taxon>
        <taxon>Rhabditida</taxon>
        <taxon>Tylenchina</taxon>
        <taxon>Panagrolaimomorpha</taxon>
        <taxon>Strongyloidoidea</taxon>
        <taxon>Steinernematidae</taxon>
        <taxon>Steinernema</taxon>
    </lineage>
</organism>
<feature type="transmembrane region" description="Helical" evidence="1">
    <location>
        <begin position="40"/>
        <end position="60"/>
    </location>
</feature>
<feature type="transmembrane region" description="Helical" evidence="1">
    <location>
        <begin position="7"/>
        <end position="28"/>
    </location>
</feature>
<keyword evidence="1" id="KW-0812">Transmembrane</keyword>
<evidence type="ECO:0000313" key="3">
    <source>
        <dbReference type="WBParaSite" id="L893_g3786.t1"/>
    </source>
</evidence>
<reference evidence="3" key="1">
    <citation type="submission" date="2016-11" db="UniProtKB">
        <authorList>
            <consortium name="WormBaseParasite"/>
        </authorList>
    </citation>
    <scope>IDENTIFICATION</scope>
</reference>
<sequence>MIVTLTVTVVAYFFSAVCCAILIFVMRLMQVSKDVIAEAVTYAVIPGLLSYSVNYYVYFWRSAEYRYAFKRQLFCCYTWDRTDSNTAALVIRVPQHENTECPATKV</sequence>
<name>A0A1I8AAL7_9BILA</name>